<dbReference type="AlphaFoldDB" id="A0A9P8VZP3"/>
<accession>A0A9P8VZP3</accession>
<comment type="caution">
    <text evidence="1">The sequence shown here is derived from an EMBL/GenBank/DDBJ whole genome shotgun (WGS) entry which is preliminary data.</text>
</comment>
<protein>
    <submittedName>
        <fullName evidence="1">Uncharacterized protein</fullName>
    </submittedName>
</protein>
<gene>
    <name evidence="1" type="ORF">B0T10DRAFT_531115</name>
</gene>
<sequence length="326" mass="37179">MATLMRCMDIYPISNTLLSYLSATDSAILLGVTGKLYSLTEKMKSKYLNIYKDVPKYASWMEAMLSKDHTLLLVGADLEVILCSYKFPLTYWKTHDRKEERTVWLVSLAMKMYKDAYGASMGYNTLEIPATDEAGDIHLVPRFSPYNMADFHLPTRCKNLLCYPQPLSLSITLPPPTRWPSCTESIMERDSWLPLSLDNDSNISVLCLQSYCREEKLYSEVCEYLPSILGCGEKSNTGQTASYRVPYMNLRNGRIKTSNVEIFQYNGFDLEYESNTPWGSDSDYDIFSIAFYRNVLERTTIGGLGVVLDDDYEVVQLNFEGLDPDS</sequence>
<organism evidence="1 2">
    <name type="scientific">Thelonectria olida</name>
    <dbReference type="NCBI Taxonomy" id="1576542"/>
    <lineage>
        <taxon>Eukaryota</taxon>
        <taxon>Fungi</taxon>
        <taxon>Dikarya</taxon>
        <taxon>Ascomycota</taxon>
        <taxon>Pezizomycotina</taxon>
        <taxon>Sordariomycetes</taxon>
        <taxon>Hypocreomycetidae</taxon>
        <taxon>Hypocreales</taxon>
        <taxon>Nectriaceae</taxon>
        <taxon>Thelonectria</taxon>
    </lineage>
</organism>
<evidence type="ECO:0000313" key="2">
    <source>
        <dbReference type="Proteomes" id="UP000777438"/>
    </source>
</evidence>
<dbReference type="Proteomes" id="UP000777438">
    <property type="component" value="Unassembled WGS sequence"/>
</dbReference>
<reference evidence="1 2" key="1">
    <citation type="journal article" date="2021" name="Nat. Commun.">
        <title>Genetic determinants of endophytism in the Arabidopsis root mycobiome.</title>
        <authorList>
            <person name="Mesny F."/>
            <person name="Miyauchi S."/>
            <person name="Thiergart T."/>
            <person name="Pickel B."/>
            <person name="Atanasova L."/>
            <person name="Karlsson M."/>
            <person name="Huettel B."/>
            <person name="Barry K.W."/>
            <person name="Haridas S."/>
            <person name="Chen C."/>
            <person name="Bauer D."/>
            <person name="Andreopoulos W."/>
            <person name="Pangilinan J."/>
            <person name="LaButti K."/>
            <person name="Riley R."/>
            <person name="Lipzen A."/>
            <person name="Clum A."/>
            <person name="Drula E."/>
            <person name="Henrissat B."/>
            <person name="Kohler A."/>
            <person name="Grigoriev I.V."/>
            <person name="Martin F.M."/>
            <person name="Hacquard S."/>
        </authorList>
    </citation>
    <scope>NUCLEOTIDE SEQUENCE [LARGE SCALE GENOMIC DNA]</scope>
    <source>
        <strain evidence="1 2">MPI-CAGE-CH-0241</strain>
    </source>
</reference>
<name>A0A9P8VZP3_9HYPO</name>
<dbReference type="EMBL" id="JAGPYM010000019">
    <property type="protein sequence ID" value="KAH6884984.1"/>
    <property type="molecule type" value="Genomic_DNA"/>
</dbReference>
<keyword evidence="2" id="KW-1185">Reference proteome</keyword>
<dbReference type="OrthoDB" id="4763277at2759"/>
<proteinExistence type="predicted"/>
<evidence type="ECO:0000313" key="1">
    <source>
        <dbReference type="EMBL" id="KAH6884984.1"/>
    </source>
</evidence>